<dbReference type="InterPro" id="IPR027417">
    <property type="entry name" value="P-loop_NTPase"/>
</dbReference>
<organism evidence="1">
    <name type="scientific">Leptolyngbya sp. NK1-12</name>
    <dbReference type="NCBI Taxonomy" id="2547451"/>
    <lineage>
        <taxon>Bacteria</taxon>
        <taxon>Bacillati</taxon>
        <taxon>Cyanobacteriota</taxon>
        <taxon>Cyanophyceae</taxon>
        <taxon>Leptolyngbyales</taxon>
        <taxon>Leptolyngbyaceae</taxon>
        <taxon>Leptolyngbya group</taxon>
        <taxon>Leptolyngbya</taxon>
    </lineage>
</organism>
<keyword evidence="1" id="KW-0808">Transferase</keyword>
<accession>A0AA97ANF2</accession>
<gene>
    <name evidence="1" type="ORF">HJG54_22730</name>
</gene>
<keyword evidence="1" id="KW-0418">Kinase</keyword>
<name>A0AA97ANF2_9CYAN</name>
<protein>
    <submittedName>
        <fullName evidence="1">Glycerate kinase</fullName>
    </submittedName>
</protein>
<dbReference type="AlphaFoldDB" id="A0AA97ANF2"/>
<dbReference type="PANTHER" id="PTHR10285">
    <property type="entry name" value="URIDINE KINASE"/>
    <property type="match status" value="1"/>
</dbReference>
<sequence>MPKLTLGAGVPLTSQDRFHLRASLLDSWQAAAFTITNDTVEAALEQRIEDWRLVYPAVAQFCQQLGWPQCPLEVLWLLWLPLAEQIIQWRRSLSRPLVQGILGVQGTGKTTLTRILAVILGQLGWQVCGLSIDDLYKTYAERQQLQQADPRFRWRGPPGTHDLELGMKVLSQLRQAQFPVALPRFDKSAYSGAGERTAPELVTAADVVLFEGWFVGVRPIDPQQLTTAPAPITTEADRAFAREVNSRLQDYLPLWQQLDQLIVLYPADYRFSQQWRQQAEQQMQASGKTGMSATEINQFVTYFWRSLHPDLFIRPLLQDPDWVDLVIELDREHRPTAIYQPASLL</sequence>
<dbReference type="SUPFAM" id="SSF52540">
    <property type="entry name" value="P-loop containing nucleoside triphosphate hydrolases"/>
    <property type="match status" value="1"/>
</dbReference>
<dbReference type="EMBL" id="CP053586">
    <property type="protein sequence ID" value="WNZ26747.1"/>
    <property type="molecule type" value="Genomic_DNA"/>
</dbReference>
<reference evidence="1" key="1">
    <citation type="submission" date="2020-05" db="EMBL/GenBank/DDBJ databases">
        <authorList>
            <person name="Zhu T."/>
            <person name="Keshari N."/>
            <person name="Lu X."/>
        </authorList>
    </citation>
    <scope>NUCLEOTIDE SEQUENCE</scope>
    <source>
        <strain evidence="1">NK1-12</strain>
    </source>
</reference>
<dbReference type="Gene3D" id="3.40.50.300">
    <property type="entry name" value="P-loop containing nucleotide triphosphate hydrolases"/>
    <property type="match status" value="1"/>
</dbReference>
<evidence type="ECO:0000313" key="1">
    <source>
        <dbReference type="EMBL" id="WNZ26747.1"/>
    </source>
</evidence>
<proteinExistence type="predicted"/>
<dbReference type="GO" id="GO:0016301">
    <property type="term" value="F:kinase activity"/>
    <property type="evidence" value="ECO:0007669"/>
    <property type="project" value="UniProtKB-KW"/>
</dbReference>